<evidence type="ECO:0000256" key="7">
    <source>
        <dbReference type="ARBA" id="ARBA00023136"/>
    </source>
</evidence>
<keyword evidence="7 8" id="KW-0472">Membrane</keyword>
<feature type="transmembrane region" description="Helical" evidence="8">
    <location>
        <begin position="6"/>
        <end position="30"/>
    </location>
</feature>
<dbReference type="RefSeq" id="WP_275823230.1">
    <property type="nucleotide sequence ID" value="NZ_JARHUD010000006.1"/>
</dbReference>
<evidence type="ECO:0000313" key="11">
    <source>
        <dbReference type="Proteomes" id="UP001215503"/>
    </source>
</evidence>
<protein>
    <submittedName>
        <fullName evidence="10">Branched-chain amino acid ABC transporter ATP-binding protein/permease</fullName>
    </submittedName>
</protein>
<keyword evidence="6 8" id="KW-1133">Transmembrane helix</keyword>
<dbReference type="GO" id="GO:0005524">
    <property type="term" value="F:ATP binding"/>
    <property type="evidence" value="ECO:0007669"/>
    <property type="project" value="UniProtKB-KW"/>
</dbReference>
<dbReference type="InterPro" id="IPR003439">
    <property type="entry name" value="ABC_transporter-like_ATP-bd"/>
</dbReference>
<dbReference type="PROSITE" id="PS50893">
    <property type="entry name" value="ABC_TRANSPORTER_2"/>
    <property type="match status" value="1"/>
</dbReference>
<dbReference type="InterPro" id="IPR027417">
    <property type="entry name" value="P-loop_NTPase"/>
</dbReference>
<evidence type="ECO:0000256" key="2">
    <source>
        <dbReference type="ARBA" id="ARBA00022475"/>
    </source>
</evidence>
<evidence type="ECO:0000256" key="8">
    <source>
        <dbReference type="SAM" id="Phobius"/>
    </source>
</evidence>
<evidence type="ECO:0000259" key="9">
    <source>
        <dbReference type="PROSITE" id="PS50893"/>
    </source>
</evidence>
<feature type="transmembrane region" description="Helical" evidence="8">
    <location>
        <begin position="61"/>
        <end position="79"/>
    </location>
</feature>
<keyword evidence="3 8" id="KW-0812">Transmembrane</keyword>
<dbReference type="SUPFAM" id="SSF52540">
    <property type="entry name" value="P-loop containing nucleoside triphosphate hydrolases"/>
    <property type="match status" value="1"/>
</dbReference>
<evidence type="ECO:0000256" key="6">
    <source>
        <dbReference type="ARBA" id="ARBA00022989"/>
    </source>
</evidence>
<dbReference type="InterPro" id="IPR043428">
    <property type="entry name" value="LivM-like"/>
</dbReference>
<dbReference type="Gene3D" id="3.40.50.300">
    <property type="entry name" value="P-loop containing nucleotide triphosphate hydrolases"/>
    <property type="match status" value="1"/>
</dbReference>
<dbReference type="InterPro" id="IPR003593">
    <property type="entry name" value="AAA+_ATPase"/>
</dbReference>
<keyword evidence="5 10" id="KW-0067">ATP-binding</keyword>
<dbReference type="Pfam" id="PF02653">
    <property type="entry name" value="BPD_transp_2"/>
    <property type="match status" value="1"/>
</dbReference>
<gene>
    <name evidence="10" type="ORF">P2G67_11590</name>
</gene>
<dbReference type="EMBL" id="JARHUD010000006">
    <property type="protein sequence ID" value="MDF2096620.1"/>
    <property type="molecule type" value="Genomic_DNA"/>
</dbReference>
<evidence type="ECO:0000256" key="5">
    <source>
        <dbReference type="ARBA" id="ARBA00022840"/>
    </source>
</evidence>
<dbReference type="CDD" id="cd06581">
    <property type="entry name" value="TM_PBP1_LivM_like"/>
    <property type="match status" value="1"/>
</dbReference>
<feature type="transmembrane region" description="Helical" evidence="8">
    <location>
        <begin position="185"/>
        <end position="206"/>
    </location>
</feature>
<evidence type="ECO:0000256" key="1">
    <source>
        <dbReference type="ARBA" id="ARBA00004651"/>
    </source>
</evidence>
<feature type="transmembrane region" description="Helical" evidence="8">
    <location>
        <begin position="134"/>
        <end position="153"/>
    </location>
</feature>
<feature type="transmembrane region" description="Helical" evidence="8">
    <location>
        <begin position="218"/>
        <end position="243"/>
    </location>
</feature>
<feature type="transmembrane region" description="Helical" evidence="8">
    <location>
        <begin position="86"/>
        <end position="105"/>
    </location>
</feature>
<comment type="subcellular location">
    <subcellularLocation>
        <location evidence="1">Cell membrane</location>
        <topology evidence="1">Multi-pass membrane protein</topology>
    </subcellularLocation>
</comment>
<feature type="domain" description="ABC transporter" evidence="9">
    <location>
        <begin position="321"/>
        <end position="566"/>
    </location>
</feature>
<evidence type="ECO:0000256" key="4">
    <source>
        <dbReference type="ARBA" id="ARBA00022741"/>
    </source>
</evidence>
<sequence>MEYILHILVMASLYVILATSFNLLIGFAGLFALSHAAFYGLGAYVTAILTTSLGMPFPIPLIAGVAFVAAVGVLVALPAIRVSGEYLVIISLALQIIVVEVILNWRGLTGGGDGIAGIPNITIFGGRLSSPGTFLPLAVAFAAGCFWIAWRLAHSPFGRALRAMRENASAAQACGKDLVYMKLTVFAFAAGLASIAGGLYAHYFNYVGPDGFTIDETIYILAMVILGGTGNLWGSVVGALVLVGLPEALKFINMPVDIADKARLVIYGALLILILRIRPEGILPEPQSRSVTATATAGGSQGKAQETLLKAEGSADAQPILEGRGLHKSFGGITAVSGFDIVMRRGQVTGLIGPNGAGKTTAFNLLTGFLKPDEGEIRYKDKSIAGLKPHQIVGAGVARSFQDLRLFTKMTVLENVVVALPRQSGDNVFKAYFAPRQVAREERENAERAMEVLRFVGLEDKADERAENLSYAEEKLLVVARLLATGAEVLLFDEPLSGLDGNALQEIFPVIRRLAEEGKTICIIEHNLDVIKTLCDTVYFLDEGHTMAVGSPDELMNDPELAERYFK</sequence>
<dbReference type="SMART" id="SM00382">
    <property type="entry name" value="AAA"/>
    <property type="match status" value="1"/>
</dbReference>
<keyword evidence="2" id="KW-1003">Cell membrane</keyword>
<evidence type="ECO:0000256" key="3">
    <source>
        <dbReference type="ARBA" id="ARBA00022692"/>
    </source>
</evidence>
<feature type="transmembrane region" description="Helical" evidence="8">
    <location>
        <begin position="264"/>
        <end position="279"/>
    </location>
</feature>
<name>A0ABT5YNT8_9PROT</name>
<dbReference type="Proteomes" id="UP001215503">
    <property type="component" value="Unassembled WGS sequence"/>
</dbReference>
<accession>A0ABT5YNT8</accession>
<dbReference type="CDD" id="cd03219">
    <property type="entry name" value="ABC_Mj1267_LivG_branched"/>
    <property type="match status" value="1"/>
</dbReference>
<evidence type="ECO:0000313" key="10">
    <source>
        <dbReference type="EMBL" id="MDF2096620.1"/>
    </source>
</evidence>
<dbReference type="PANTHER" id="PTHR30482:SF20">
    <property type="entry name" value="HIGH-AFFINITY BRANCHED-CHAIN AMINO ACID TRANSPORT SYSTEM PERMEASE PROTEIN LIVM"/>
    <property type="match status" value="1"/>
</dbReference>
<reference evidence="10 11" key="1">
    <citation type="submission" date="2023-03" db="EMBL/GenBank/DDBJ databases">
        <title>Fodinicurvata sp. CAU 1616 isolated from sea sendiment.</title>
        <authorList>
            <person name="Kim W."/>
        </authorList>
    </citation>
    <scope>NUCLEOTIDE SEQUENCE [LARGE SCALE GENOMIC DNA]</scope>
    <source>
        <strain evidence="10 11">CAU 1616</strain>
    </source>
</reference>
<keyword evidence="4" id="KW-0547">Nucleotide-binding</keyword>
<keyword evidence="11" id="KW-1185">Reference proteome</keyword>
<dbReference type="InterPro" id="IPR001851">
    <property type="entry name" value="ABC_transp_permease"/>
</dbReference>
<feature type="transmembrane region" description="Helical" evidence="8">
    <location>
        <begin position="37"/>
        <end position="55"/>
    </location>
</feature>
<dbReference type="PANTHER" id="PTHR30482">
    <property type="entry name" value="HIGH-AFFINITY BRANCHED-CHAIN AMINO ACID TRANSPORT SYSTEM PERMEASE"/>
    <property type="match status" value="1"/>
</dbReference>
<proteinExistence type="predicted"/>
<dbReference type="Pfam" id="PF00005">
    <property type="entry name" value="ABC_tran"/>
    <property type="match status" value="1"/>
</dbReference>
<comment type="caution">
    <text evidence="10">The sequence shown here is derived from an EMBL/GenBank/DDBJ whole genome shotgun (WGS) entry which is preliminary data.</text>
</comment>
<organism evidence="10 11">
    <name type="scientific">Aquibaculum arenosum</name>
    <dbReference type="NCBI Taxonomy" id="3032591"/>
    <lineage>
        <taxon>Bacteria</taxon>
        <taxon>Pseudomonadati</taxon>
        <taxon>Pseudomonadota</taxon>
        <taxon>Alphaproteobacteria</taxon>
        <taxon>Rhodospirillales</taxon>
        <taxon>Rhodovibrionaceae</taxon>
        <taxon>Aquibaculum</taxon>
    </lineage>
</organism>